<organism evidence="9 10">
    <name type="scientific">Flavisphingopyxis soli</name>
    <dbReference type="NCBI Taxonomy" id="2601267"/>
    <lineage>
        <taxon>Bacteria</taxon>
        <taxon>Pseudomonadati</taxon>
        <taxon>Pseudomonadota</taxon>
        <taxon>Alphaproteobacteria</taxon>
        <taxon>Sphingomonadales</taxon>
        <taxon>Sphingopyxidaceae</taxon>
        <taxon>Flavisphingopyxis</taxon>
    </lineage>
</organism>
<dbReference type="Pfam" id="PF01471">
    <property type="entry name" value="PG_binding_1"/>
    <property type="match status" value="1"/>
</dbReference>
<dbReference type="OrthoDB" id="9787225at2"/>
<dbReference type="PANTHER" id="PTHR30582:SF30">
    <property type="entry name" value="BLR4375 PROTEIN"/>
    <property type="match status" value="1"/>
</dbReference>
<gene>
    <name evidence="9" type="ORF">FSZ31_09930</name>
</gene>
<evidence type="ECO:0000259" key="8">
    <source>
        <dbReference type="PROSITE" id="PS52029"/>
    </source>
</evidence>
<keyword evidence="6 7" id="KW-0961">Cell wall biogenesis/degradation</keyword>
<dbReference type="PROSITE" id="PS52029">
    <property type="entry name" value="LD_TPASE"/>
    <property type="match status" value="1"/>
</dbReference>
<dbReference type="InterPro" id="IPR002477">
    <property type="entry name" value="Peptidoglycan-bd-like"/>
</dbReference>
<dbReference type="Proteomes" id="UP000321129">
    <property type="component" value="Unassembled WGS sequence"/>
</dbReference>
<dbReference type="GO" id="GO:0071555">
    <property type="term" value="P:cell wall organization"/>
    <property type="evidence" value="ECO:0007669"/>
    <property type="project" value="UniProtKB-UniRule"/>
</dbReference>
<evidence type="ECO:0000256" key="1">
    <source>
        <dbReference type="ARBA" id="ARBA00004752"/>
    </source>
</evidence>
<dbReference type="Pfam" id="PF03734">
    <property type="entry name" value="YkuD"/>
    <property type="match status" value="1"/>
</dbReference>
<feature type="active site" description="Nucleophile" evidence="7">
    <location>
        <position position="332"/>
    </location>
</feature>
<proteinExistence type="inferred from homology"/>
<evidence type="ECO:0000313" key="10">
    <source>
        <dbReference type="Proteomes" id="UP000321129"/>
    </source>
</evidence>
<comment type="pathway">
    <text evidence="1 7">Cell wall biogenesis; peptidoglycan biosynthesis.</text>
</comment>
<dbReference type="SUPFAM" id="SSF47090">
    <property type="entry name" value="PGBD-like"/>
    <property type="match status" value="1"/>
</dbReference>
<dbReference type="GO" id="GO:0018104">
    <property type="term" value="P:peptidoglycan-protein cross-linking"/>
    <property type="evidence" value="ECO:0007669"/>
    <property type="project" value="TreeGrafter"/>
</dbReference>
<evidence type="ECO:0000256" key="7">
    <source>
        <dbReference type="PROSITE-ProRule" id="PRU01373"/>
    </source>
</evidence>
<evidence type="ECO:0000256" key="2">
    <source>
        <dbReference type="ARBA" id="ARBA00005992"/>
    </source>
</evidence>
<dbReference type="PANTHER" id="PTHR30582">
    <property type="entry name" value="L,D-TRANSPEPTIDASE"/>
    <property type="match status" value="1"/>
</dbReference>
<keyword evidence="5 7" id="KW-0573">Peptidoglycan synthesis</keyword>
<dbReference type="GO" id="GO:0016740">
    <property type="term" value="F:transferase activity"/>
    <property type="evidence" value="ECO:0007669"/>
    <property type="project" value="UniProtKB-KW"/>
</dbReference>
<evidence type="ECO:0000313" key="9">
    <source>
        <dbReference type="EMBL" id="TXC69338.1"/>
    </source>
</evidence>
<dbReference type="CDD" id="cd16913">
    <property type="entry name" value="YkuD_like"/>
    <property type="match status" value="1"/>
</dbReference>
<dbReference type="EMBL" id="VOPY01000002">
    <property type="protein sequence ID" value="TXC69338.1"/>
    <property type="molecule type" value="Genomic_DNA"/>
</dbReference>
<dbReference type="Gene3D" id="2.40.440.10">
    <property type="entry name" value="L,D-transpeptidase catalytic domain-like"/>
    <property type="match status" value="1"/>
</dbReference>
<accession>A0A5C6UBU7</accession>
<keyword evidence="3" id="KW-0808">Transferase</keyword>
<reference evidence="9 10" key="1">
    <citation type="submission" date="2019-08" db="EMBL/GenBank/DDBJ databases">
        <title>Sphingorhabdus soil sp. nov., isolated from arctic soil.</title>
        <authorList>
            <person name="Liu Y."/>
        </authorList>
    </citation>
    <scope>NUCLEOTIDE SEQUENCE [LARGE SCALE GENOMIC DNA]</scope>
    <source>
        <strain evidence="9 10">D-2Q-5-6</strain>
    </source>
</reference>
<evidence type="ECO:0000256" key="6">
    <source>
        <dbReference type="ARBA" id="ARBA00023316"/>
    </source>
</evidence>
<evidence type="ECO:0000256" key="5">
    <source>
        <dbReference type="ARBA" id="ARBA00022984"/>
    </source>
</evidence>
<dbReference type="GO" id="GO:0005576">
    <property type="term" value="C:extracellular region"/>
    <property type="evidence" value="ECO:0007669"/>
    <property type="project" value="TreeGrafter"/>
</dbReference>
<dbReference type="InterPro" id="IPR005490">
    <property type="entry name" value="LD_TPept_cat_dom"/>
</dbReference>
<keyword evidence="10" id="KW-1185">Reference proteome</keyword>
<evidence type="ECO:0000256" key="4">
    <source>
        <dbReference type="ARBA" id="ARBA00022960"/>
    </source>
</evidence>
<dbReference type="InterPro" id="IPR036366">
    <property type="entry name" value="PGBDSf"/>
</dbReference>
<dbReference type="Gene3D" id="1.10.101.10">
    <property type="entry name" value="PGBD-like superfamily/PGBD"/>
    <property type="match status" value="1"/>
</dbReference>
<name>A0A5C6UBU7_9SPHN</name>
<feature type="domain" description="L,D-TPase catalytic" evidence="8">
    <location>
        <begin position="223"/>
        <end position="356"/>
    </location>
</feature>
<feature type="active site" description="Proton donor/acceptor" evidence="7">
    <location>
        <position position="316"/>
    </location>
</feature>
<comment type="caution">
    <text evidence="9">The sequence shown here is derived from an EMBL/GenBank/DDBJ whole genome shotgun (WGS) entry which is preliminary data.</text>
</comment>
<dbReference type="GO" id="GO:0071972">
    <property type="term" value="F:peptidoglycan L,D-transpeptidase activity"/>
    <property type="evidence" value="ECO:0007669"/>
    <property type="project" value="TreeGrafter"/>
</dbReference>
<dbReference type="GO" id="GO:0008360">
    <property type="term" value="P:regulation of cell shape"/>
    <property type="evidence" value="ECO:0007669"/>
    <property type="project" value="UniProtKB-UniRule"/>
</dbReference>
<dbReference type="UniPathway" id="UPA00219"/>
<evidence type="ECO:0000256" key="3">
    <source>
        <dbReference type="ARBA" id="ARBA00022679"/>
    </source>
</evidence>
<keyword evidence="4 7" id="KW-0133">Cell shape</keyword>
<dbReference type="InterPro" id="IPR050979">
    <property type="entry name" value="LD-transpeptidase"/>
</dbReference>
<dbReference type="SUPFAM" id="SSF141523">
    <property type="entry name" value="L,D-transpeptidase catalytic domain-like"/>
    <property type="match status" value="1"/>
</dbReference>
<dbReference type="AlphaFoldDB" id="A0A5C6UBU7"/>
<comment type="similarity">
    <text evidence="2">Belongs to the YkuD family.</text>
</comment>
<sequence length="357" mass="37554">MSGDMTGVEGDDKPRPMMQAQVVLDRLGFTPGVVDGKMGASTRNAITGFQTANNLKVTGELDEATKQALSQWSKIPATRVVTIPADFAEGPFVKIPHGDPQAEAKMDRLGYESLDEKLAERFHTTIDVLKELNPGGKPAGLGASANGDAMTSVAKSASSSGMAGNEQGKVDAGTASKSFFSAGQKLRVPNIGGDKIDPSQVADSGWRDTLKMLGVGSDQPKAAKIVVDKSDGTLQAFDDSGKLIAAFTATMGSTHDPLPLGNWGITGVAKNPPFNYNPDLFWDAKPGEKEAKLPPGPNGPVGVVWIDLTKEHYGIHGTPAPETIGRAESHGCVRLTNWDAARLAQMVSTSTKVVFKA</sequence>
<protein>
    <submittedName>
        <fullName evidence="9">Murein L,D-transpeptidase</fullName>
    </submittedName>
</protein>
<dbReference type="InterPro" id="IPR036365">
    <property type="entry name" value="PGBD-like_sf"/>
</dbReference>
<dbReference type="InterPro" id="IPR038063">
    <property type="entry name" value="Transpep_catalytic_dom"/>
</dbReference>